<evidence type="ECO:0000256" key="4">
    <source>
        <dbReference type="ARBA" id="ARBA00023239"/>
    </source>
</evidence>
<feature type="domain" description="Aminotransferase class I/classII large" evidence="7">
    <location>
        <begin position="30"/>
        <end position="385"/>
    </location>
</feature>
<dbReference type="PANTHER" id="PTHR43525:SF2">
    <property type="entry name" value="CYSTATHIONINE BETA-LYASE-RELATED"/>
    <property type="match status" value="1"/>
</dbReference>
<dbReference type="GO" id="GO:0047804">
    <property type="term" value="F:cysteine-S-conjugate beta-lyase activity"/>
    <property type="evidence" value="ECO:0007669"/>
    <property type="project" value="UniProtKB-EC"/>
</dbReference>
<protein>
    <recommendedName>
        <fullName evidence="2">cysteine-S-conjugate beta-lyase</fullName>
        <ecNumber evidence="2">4.4.1.13</ecNumber>
    </recommendedName>
</protein>
<dbReference type="InterPro" id="IPR015422">
    <property type="entry name" value="PyrdxlP-dep_Trfase_small"/>
</dbReference>
<comment type="similarity">
    <text evidence="5">Belongs to the class-II pyridoxal-phosphate-dependent aminotransferase family. MalY/PatB cystathionine beta-lyase subfamily.</text>
</comment>
<reference evidence="8 9" key="1">
    <citation type="submission" date="2017-06" db="EMBL/GenBank/DDBJ databases">
        <authorList>
            <person name="Kim H.J."/>
            <person name="Triplett B.A."/>
        </authorList>
    </citation>
    <scope>NUCLEOTIDE SEQUENCE [LARGE SCALE GENOMIC DNA]</scope>
    <source>
        <strain evidence="8 9">DSM 43151</strain>
    </source>
</reference>
<evidence type="ECO:0000259" key="7">
    <source>
        <dbReference type="Pfam" id="PF00155"/>
    </source>
</evidence>
<sequence>MSGVNPLEELTLARLRSRTSLKWTTHPPDVLPLWVAEMDVRLAPAVAVALREAIDAGDTGYPSGHGYADALARFAADRWGWGGITTGRTAVVPDVMMGIVEALRLVTEPGDAVIVCPPVYPPFYAFLAHAGRRVVEAPLGPGWRLDLDVIETVAARHRAKALLLCSPHNPTGVVHTSAELTALAALARRHDIRVISDEIHAPLVLSGARFVPYLSVPGAENAFALLSASKGWNLAGLKAALLVAGPDATADLARLPEEVGHGPSHLGVLAHTAAFAHGRAWLDDLLEGLDRQRDLLGSLVAEHLPQTSLVRPQATYLGWLDCRALGLHTGDGAGVVTDLDGPARLFLDRARVALSSGHVFGSGGAGFVRINFATSEAILREALRRMGAAASGAPAPRGTDTRERAEPARRRT</sequence>
<accession>A0A239J0K8</accession>
<keyword evidence="4 8" id="KW-0456">Lyase</keyword>
<dbReference type="PANTHER" id="PTHR43525">
    <property type="entry name" value="PROTEIN MALY"/>
    <property type="match status" value="1"/>
</dbReference>
<dbReference type="Proteomes" id="UP000198415">
    <property type="component" value="Unassembled WGS sequence"/>
</dbReference>
<dbReference type="Gene3D" id="3.90.1150.10">
    <property type="entry name" value="Aspartate Aminotransferase, domain 1"/>
    <property type="match status" value="1"/>
</dbReference>
<feature type="region of interest" description="Disordered" evidence="6">
    <location>
        <begin position="389"/>
        <end position="412"/>
    </location>
</feature>
<name>A0A239J0K8_9ACTN</name>
<keyword evidence="3" id="KW-0663">Pyridoxal phosphate</keyword>
<keyword evidence="9" id="KW-1185">Reference proteome</keyword>
<feature type="compositionally biased region" description="Basic and acidic residues" evidence="6">
    <location>
        <begin position="399"/>
        <end position="412"/>
    </location>
</feature>
<dbReference type="GO" id="GO:0030170">
    <property type="term" value="F:pyridoxal phosphate binding"/>
    <property type="evidence" value="ECO:0007669"/>
    <property type="project" value="InterPro"/>
</dbReference>
<dbReference type="InterPro" id="IPR004839">
    <property type="entry name" value="Aminotransferase_I/II_large"/>
</dbReference>
<evidence type="ECO:0000256" key="3">
    <source>
        <dbReference type="ARBA" id="ARBA00022898"/>
    </source>
</evidence>
<organism evidence="8 9">
    <name type="scientific">Actinoplanes regularis</name>
    <dbReference type="NCBI Taxonomy" id="52697"/>
    <lineage>
        <taxon>Bacteria</taxon>
        <taxon>Bacillati</taxon>
        <taxon>Actinomycetota</taxon>
        <taxon>Actinomycetes</taxon>
        <taxon>Micromonosporales</taxon>
        <taxon>Micromonosporaceae</taxon>
        <taxon>Actinoplanes</taxon>
    </lineage>
</organism>
<evidence type="ECO:0000256" key="2">
    <source>
        <dbReference type="ARBA" id="ARBA00012224"/>
    </source>
</evidence>
<gene>
    <name evidence="8" type="ORF">SAMN06264365_13214</name>
</gene>
<dbReference type="CDD" id="cd00609">
    <property type="entry name" value="AAT_like"/>
    <property type="match status" value="1"/>
</dbReference>
<dbReference type="InterPro" id="IPR015424">
    <property type="entry name" value="PyrdxlP-dep_Trfase"/>
</dbReference>
<dbReference type="InterPro" id="IPR051798">
    <property type="entry name" value="Class-II_PLP-Dep_Aminotrans"/>
</dbReference>
<evidence type="ECO:0000313" key="9">
    <source>
        <dbReference type="Proteomes" id="UP000198415"/>
    </source>
</evidence>
<dbReference type="Pfam" id="PF00155">
    <property type="entry name" value="Aminotran_1_2"/>
    <property type="match status" value="1"/>
</dbReference>
<evidence type="ECO:0000313" key="8">
    <source>
        <dbReference type="EMBL" id="SNS99441.1"/>
    </source>
</evidence>
<evidence type="ECO:0000256" key="1">
    <source>
        <dbReference type="ARBA" id="ARBA00001933"/>
    </source>
</evidence>
<evidence type="ECO:0000256" key="5">
    <source>
        <dbReference type="ARBA" id="ARBA00037974"/>
    </source>
</evidence>
<proteinExistence type="inferred from homology"/>
<dbReference type="RefSeq" id="WP_179277512.1">
    <property type="nucleotide sequence ID" value="NZ_BOMU01000123.1"/>
</dbReference>
<evidence type="ECO:0000256" key="6">
    <source>
        <dbReference type="SAM" id="MobiDB-lite"/>
    </source>
</evidence>
<dbReference type="SUPFAM" id="SSF53383">
    <property type="entry name" value="PLP-dependent transferases"/>
    <property type="match status" value="1"/>
</dbReference>
<dbReference type="InterPro" id="IPR015421">
    <property type="entry name" value="PyrdxlP-dep_Trfase_major"/>
</dbReference>
<comment type="cofactor">
    <cofactor evidence="1">
        <name>pyridoxal 5'-phosphate</name>
        <dbReference type="ChEBI" id="CHEBI:597326"/>
    </cofactor>
</comment>
<dbReference type="Gene3D" id="3.40.640.10">
    <property type="entry name" value="Type I PLP-dependent aspartate aminotransferase-like (Major domain)"/>
    <property type="match status" value="1"/>
</dbReference>
<dbReference type="EMBL" id="FZNR01000032">
    <property type="protein sequence ID" value="SNS99441.1"/>
    <property type="molecule type" value="Genomic_DNA"/>
</dbReference>
<dbReference type="EC" id="4.4.1.13" evidence="2"/>
<feature type="compositionally biased region" description="Low complexity" evidence="6">
    <location>
        <begin position="389"/>
        <end position="398"/>
    </location>
</feature>
<dbReference type="AlphaFoldDB" id="A0A239J0K8"/>